<protein>
    <recommendedName>
        <fullName evidence="3">Transmembrane protein</fullName>
    </recommendedName>
</protein>
<dbReference type="EMBL" id="CT868463">
    <property type="protein sequence ID" value="CAK83211.1"/>
    <property type="molecule type" value="Genomic_DNA"/>
</dbReference>
<dbReference type="Proteomes" id="UP000000600">
    <property type="component" value="Unassembled WGS sequence"/>
</dbReference>
<proteinExistence type="predicted"/>
<dbReference type="RefSeq" id="XP_001450608.1">
    <property type="nucleotide sequence ID" value="XM_001450571.1"/>
</dbReference>
<evidence type="ECO:0008006" key="3">
    <source>
        <dbReference type="Google" id="ProtNLM"/>
    </source>
</evidence>
<dbReference type="InParanoid" id="A0DJJ4"/>
<dbReference type="AlphaFoldDB" id="A0DJJ4"/>
<name>A0DJJ4_PARTE</name>
<reference evidence="1 2" key="1">
    <citation type="journal article" date="2006" name="Nature">
        <title>Global trends of whole-genome duplications revealed by the ciliate Paramecium tetraurelia.</title>
        <authorList>
            <consortium name="Genoscope"/>
            <person name="Aury J.-M."/>
            <person name="Jaillon O."/>
            <person name="Duret L."/>
            <person name="Noel B."/>
            <person name="Jubin C."/>
            <person name="Porcel B.M."/>
            <person name="Segurens B."/>
            <person name="Daubin V."/>
            <person name="Anthouard V."/>
            <person name="Aiach N."/>
            <person name="Arnaiz O."/>
            <person name="Billaut A."/>
            <person name="Beisson J."/>
            <person name="Blanc I."/>
            <person name="Bouhouche K."/>
            <person name="Camara F."/>
            <person name="Duharcourt S."/>
            <person name="Guigo R."/>
            <person name="Gogendeau D."/>
            <person name="Katinka M."/>
            <person name="Keller A.-M."/>
            <person name="Kissmehl R."/>
            <person name="Klotz C."/>
            <person name="Koll F."/>
            <person name="Le Moue A."/>
            <person name="Lepere C."/>
            <person name="Malinsky S."/>
            <person name="Nowacki M."/>
            <person name="Nowak J.K."/>
            <person name="Plattner H."/>
            <person name="Poulain J."/>
            <person name="Ruiz F."/>
            <person name="Serrano V."/>
            <person name="Zagulski M."/>
            <person name="Dessen P."/>
            <person name="Betermier M."/>
            <person name="Weissenbach J."/>
            <person name="Scarpelli C."/>
            <person name="Schachter V."/>
            <person name="Sperling L."/>
            <person name="Meyer E."/>
            <person name="Cohen J."/>
            <person name="Wincker P."/>
        </authorList>
    </citation>
    <scope>NUCLEOTIDE SEQUENCE [LARGE SCALE GENOMIC DNA]</scope>
    <source>
        <strain evidence="1 2">Stock d4-2</strain>
    </source>
</reference>
<gene>
    <name evidence="1" type="ORF">GSPATT00017555001</name>
</gene>
<dbReference type="GeneID" id="5036393"/>
<dbReference type="KEGG" id="ptm:GSPATT00017555001"/>
<keyword evidence="2" id="KW-1185">Reference proteome</keyword>
<organism evidence="1 2">
    <name type="scientific">Paramecium tetraurelia</name>
    <dbReference type="NCBI Taxonomy" id="5888"/>
    <lineage>
        <taxon>Eukaryota</taxon>
        <taxon>Sar</taxon>
        <taxon>Alveolata</taxon>
        <taxon>Ciliophora</taxon>
        <taxon>Intramacronucleata</taxon>
        <taxon>Oligohymenophorea</taxon>
        <taxon>Peniculida</taxon>
        <taxon>Parameciidae</taxon>
        <taxon>Paramecium</taxon>
    </lineage>
</organism>
<evidence type="ECO:0000313" key="2">
    <source>
        <dbReference type="Proteomes" id="UP000000600"/>
    </source>
</evidence>
<evidence type="ECO:0000313" key="1">
    <source>
        <dbReference type="EMBL" id="CAK83211.1"/>
    </source>
</evidence>
<accession>A0DJJ4</accession>
<dbReference type="HOGENOM" id="CLU_1800207_0_0_1"/>
<sequence length="144" mass="17871">MEVQNKILILNKSQEMEILRRQVYSLNKILESYLYRNVVLLFVISKTKQFLQQWYDLIRSYFKYFTQIKKMIQFYLYELLKYTQKYQHKVQQRRIILFLLQRVKQVLEQLNGFKCKVFFLQLHHLDCQHPSREVWSDIIIGNKE</sequence>